<evidence type="ECO:0000313" key="1">
    <source>
        <dbReference type="Proteomes" id="UP001732720"/>
    </source>
</evidence>
<keyword evidence="1" id="KW-1185">Reference proteome</keyword>
<dbReference type="RefSeq" id="XP_073905153.1">
    <property type="nucleotide sequence ID" value="XM_074049052.1"/>
</dbReference>
<proteinExistence type="predicted"/>
<dbReference type="Proteomes" id="UP001732720">
    <property type="component" value="Chromosome 12"/>
</dbReference>
<evidence type="ECO:0000313" key="2">
    <source>
        <dbReference type="RefSeq" id="XP_073905153.1"/>
    </source>
</evidence>
<gene>
    <name evidence="2" type="primary">Plppr5</name>
</gene>
<accession>A0AC58KJT9</accession>
<name>A0AC58KJT9_CASCN</name>
<sequence>MKRASVKRARYKQTESPTAERQCISEVPMAPNAGAICEEKNGPRSWRRGNDTPNLSSPGVLRGAQGAKGAQLNALPEVAAPPRALCALLSLALRGRAHSVPRRCAGSLSSPAPGAPSKGHRCHSPVRHAVSSGGLAWWWRWRWWLCVWGGEPDPRAAVSPRLSRQGAAIGTPRPSARPRAQAGGACGGQGSGDSSGGSRLPRSLGARAASASFSALALSPSRSFCSFSLARSLPPAPRVLPPPPPPRPRRTGEGAWRGGRSARGSAGRGRVCAPLPAALASSMLYFQMVIMAGTVMLAYYFEYTDTFTVNVQGFFCHDSAYRKPYPGPEDRSAVPPVLLYSLAAGVPVLVIIVGETAVFCLQLATRDFENQEKTLLTGDCCYINPLVRRTVRFLGIYTFGLFATDIFVNAGQVVTGNLAPHFLALCKPNYTALGCQQYTQFISGEEACTGNPDLITRARKTFPSKEAALSVYAAMYLTMYITNTIKAKGTRLAKPVLCLGLMCLAFLTGLNRVAEYRNHWSDVIAGFLVGISIAVFLVVCVVNNFKGRQPENEHVHMENLVRMPAINVPRVESPLEKVTSIQNHITAFAEVT</sequence>
<organism evidence="1 2">
    <name type="scientific">Castor canadensis</name>
    <name type="common">American beaver</name>
    <dbReference type="NCBI Taxonomy" id="51338"/>
    <lineage>
        <taxon>Eukaryota</taxon>
        <taxon>Metazoa</taxon>
        <taxon>Chordata</taxon>
        <taxon>Craniata</taxon>
        <taxon>Vertebrata</taxon>
        <taxon>Euteleostomi</taxon>
        <taxon>Mammalia</taxon>
        <taxon>Eutheria</taxon>
        <taxon>Euarchontoglires</taxon>
        <taxon>Glires</taxon>
        <taxon>Rodentia</taxon>
        <taxon>Castorimorpha</taxon>
        <taxon>Castoridae</taxon>
        <taxon>Castor</taxon>
    </lineage>
</organism>
<reference evidence="2" key="1">
    <citation type="submission" date="2025-08" db="UniProtKB">
        <authorList>
            <consortium name="RefSeq"/>
        </authorList>
    </citation>
    <scope>IDENTIFICATION</scope>
</reference>
<protein>
    <submittedName>
        <fullName evidence="2">Phospholipid phosphatase-related protein type 5</fullName>
    </submittedName>
</protein>